<dbReference type="InterPro" id="IPR036736">
    <property type="entry name" value="ACP-like_sf"/>
</dbReference>
<dbReference type="GO" id="GO:0016491">
    <property type="term" value="F:oxidoreductase activity"/>
    <property type="evidence" value="ECO:0007669"/>
    <property type="project" value="InterPro"/>
</dbReference>
<dbReference type="SUPFAM" id="SSF47336">
    <property type="entry name" value="ACP-like"/>
    <property type="match status" value="3"/>
</dbReference>
<dbReference type="Pfam" id="PF02801">
    <property type="entry name" value="Ketoacyl-synt_C"/>
    <property type="match status" value="3"/>
</dbReference>
<dbReference type="SUPFAM" id="SSF55048">
    <property type="entry name" value="Probable ACP-binding domain of malonyl-CoA ACP transacylase"/>
    <property type="match status" value="3"/>
</dbReference>
<dbReference type="InterPro" id="IPR020841">
    <property type="entry name" value="PKS_Beta-ketoAc_synthase_dom"/>
</dbReference>
<dbReference type="InterPro" id="IPR013968">
    <property type="entry name" value="PKS_KR"/>
</dbReference>
<keyword evidence="5" id="KW-0276">Fatty acid metabolism</keyword>
<dbReference type="Pfam" id="PF14765">
    <property type="entry name" value="PS-DH"/>
    <property type="match status" value="3"/>
</dbReference>
<dbReference type="PANTHER" id="PTHR43775:SF51">
    <property type="entry name" value="INACTIVE PHENOLPHTHIOCEROL SYNTHESIS POLYKETIDE SYNTHASE TYPE I PKS1-RELATED"/>
    <property type="match status" value="1"/>
</dbReference>
<dbReference type="SMART" id="SM00824">
    <property type="entry name" value="PKS_TE"/>
    <property type="match status" value="1"/>
</dbReference>
<proteinExistence type="predicted"/>
<dbReference type="InterPro" id="IPR018201">
    <property type="entry name" value="Ketoacyl_synth_AS"/>
</dbReference>
<dbReference type="InterPro" id="IPR036291">
    <property type="entry name" value="NAD(P)-bd_dom_sf"/>
</dbReference>
<keyword evidence="3" id="KW-0597">Phosphoprotein</keyword>
<feature type="region of interest" description="C-terminal hotdog fold" evidence="9">
    <location>
        <begin position="5370"/>
        <end position="5513"/>
    </location>
</feature>
<dbReference type="Pfam" id="PF22621">
    <property type="entry name" value="CurL-like_PKS_C"/>
    <property type="match status" value="2"/>
</dbReference>
<feature type="region of interest" description="C-terminal hotdog fold" evidence="9">
    <location>
        <begin position="3256"/>
        <end position="3396"/>
    </location>
</feature>
<dbReference type="InterPro" id="IPR014043">
    <property type="entry name" value="Acyl_transferase_dom"/>
</dbReference>
<dbReference type="FunFam" id="3.40.47.10:FF:000019">
    <property type="entry name" value="Polyketide synthase type I"/>
    <property type="match status" value="3"/>
</dbReference>
<evidence type="ECO:0000256" key="6">
    <source>
        <dbReference type="ARBA" id="ARBA00023098"/>
    </source>
</evidence>
<comment type="pathway">
    <text evidence="1">Lipid metabolism.</text>
</comment>
<organism evidence="13 14">
    <name type="scientific">Mycobacterium spongiae</name>
    <dbReference type="NCBI Taxonomy" id="886343"/>
    <lineage>
        <taxon>Bacteria</taxon>
        <taxon>Bacillati</taxon>
        <taxon>Actinomycetota</taxon>
        <taxon>Actinomycetes</taxon>
        <taxon>Mycobacteriales</taxon>
        <taxon>Mycobacteriaceae</taxon>
        <taxon>Mycobacterium</taxon>
    </lineage>
</organism>
<dbReference type="CDD" id="cd08956">
    <property type="entry name" value="KR_3_FAS_SDR_x"/>
    <property type="match status" value="3"/>
</dbReference>
<dbReference type="InterPro" id="IPR029058">
    <property type="entry name" value="AB_hydrolase_fold"/>
</dbReference>
<dbReference type="InterPro" id="IPR049900">
    <property type="entry name" value="PKS_mFAS_DH"/>
</dbReference>
<feature type="domain" description="Ketosynthase family 3 (KS3)" evidence="11">
    <location>
        <begin position="2213"/>
        <end position="2636"/>
    </location>
</feature>
<dbReference type="InterPro" id="IPR020802">
    <property type="entry name" value="TesA-like"/>
</dbReference>
<dbReference type="Gene3D" id="3.40.50.720">
    <property type="entry name" value="NAD(P)-binding Rossmann-like Domain"/>
    <property type="match status" value="3"/>
</dbReference>
<dbReference type="Pfam" id="PF21089">
    <property type="entry name" value="PKS_DH_N"/>
    <property type="match status" value="3"/>
</dbReference>
<dbReference type="PROSITE" id="PS52004">
    <property type="entry name" value="KS3_2"/>
    <property type="match status" value="3"/>
</dbReference>
<dbReference type="EMBL" id="CP046600">
    <property type="protein sequence ID" value="QUR68818.1"/>
    <property type="molecule type" value="Genomic_DNA"/>
</dbReference>
<protein>
    <submittedName>
        <fullName evidence="13">SDR family NAD(P)-dependent oxidoreductase</fullName>
    </submittedName>
</protein>
<feature type="domain" description="PKS/mFAS DH" evidence="12">
    <location>
        <begin position="1014"/>
        <end position="1290"/>
    </location>
</feature>
<dbReference type="InterPro" id="IPR001227">
    <property type="entry name" value="Ac_transferase_dom_sf"/>
</dbReference>
<feature type="domain" description="Ketosynthase family 3 (KS3)" evidence="11">
    <location>
        <begin position="4327"/>
        <end position="4750"/>
    </location>
</feature>
<dbReference type="Proteomes" id="UP000682202">
    <property type="component" value="Chromosome"/>
</dbReference>
<reference evidence="13" key="1">
    <citation type="submission" date="2019-12" db="EMBL/GenBank/DDBJ databases">
        <title>Mycobacterium spongiae sp. nov.</title>
        <authorList>
            <person name="Stinear T."/>
        </authorList>
    </citation>
    <scope>NUCLEOTIDE SEQUENCE</scope>
    <source>
        <strain evidence="13">FSD4b-SM</strain>
    </source>
</reference>
<dbReference type="SMART" id="SM00826">
    <property type="entry name" value="PKS_DH"/>
    <property type="match status" value="3"/>
</dbReference>
<feature type="active site" description="Proton donor; for dehydratase activity" evidence="9">
    <location>
        <position position="5431"/>
    </location>
</feature>
<dbReference type="SUPFAM" id="SSF52151">
    <property type="entry name" value="FabD/lysophospholipase-like"/>
    <property type="match status" value="3"/>
</dbReference>
<evidence type="ECO:0000256" key="5">
    <source>
        <dbReference type="ARBA" id="ARBA00022832"/>
    </source>
</evidence>
<feature type="region of interest" description="C-terminal hotdog fold" evidence="9">
    <location>
        <begin position="1150"/>
        <end position="1290"/>
    </location>
</feature>
<feature type="active site" description="Proton donor; for dehydratase activity" evidence="9">
    <location>
        <position position="1211"/>
    </location>
</feature>
<dbReference type="InterPro" id="IPR009081">
    <property type="entry name" value="PP-bd_ACP"/>
</dbReference>
<dbReference type="Gene3D" id="3.90.180.10">
    <property type="entry name" value="Medium-chain alcohol dehydrogenases, catalytic domain"/>
    <property type="match status" value="3"/>
</dbReference>
<dbReference type="PROSITE" id="PS52019">
    <property type="entry name" value="PKS_MFAS_DH"/>
    <property type="match status" value="3"/>
</dbReference>
<keyword evidence="7" id="KW-0511">Multifunctional enzyme</keyword>
<evidence type="ECO:0000259" key="10">
    <source>
        <dbReference type="PROSITE" id="PS50075"/>
    </source>
</evidence>
<dbReference type="FunFam" id="1.10.1200.10:FF:000007">
    <property type="entry name" value="Probable polyketide synthase pks17"/>
    <property type="match status" value="2"/>
</dbReference>
<dbReference type="InterPro" id="IPR057326">
    <property type="entry name" value="KR_dom"/>
</dbReference>
<dbReference type="GO" id="GO:0004312">
    <property type="term" value="F:fatty acid synthase activity"/>
    <property type="evidence" value="ECO:0007669"/>
    <property type="project" value="TreeGrafter"/>
</dbReference>
<evidence type="ECO:0000256" key="1">
    <source>
        <dbReference type="ARBA" id="ARBA00005189"/>
    </source>
</evidence>
<evidence type="ECO:0000259" key="11">
    <source>
        <dbReference type="PROSITE" id="PS52004"/>
    </source>
</evidence>
<evidence type="ECO:0000256" key="9">
    <source>
        <dbReference type="PROSITE-ProRule" id="PRU01363"/>
    </source>
</evidence>
<dbReference type="Gene3D" id="3.40.50.1820">
    <property type="entry name" value="alpha/beta hydrolase"/>
    <property type="match status" value="1"/>
</dbReference>
<dbReference type="PANTHER" id="PTHR43775">
    <property type="entry name" value="FATTY ACID SYNTHASE"/>
    <property type="match status" value="1"/>
</dbReference>
<name>A0A975PYI1_9MYCO</name>
<dbReference type="InterPro" id="IPR055123">
    <property type="entry name" value="SpnB-like_Rossmann"/>
</dbReference>
<feature type="region of interest" description="N-terminal hotdog fold" evidence="9">
    <location>
        <begin position="5234"/>
        <end position="5357"/>
    </location>
</feature>
<dbReference type="GO" id="GO:0004315">
    <property type="term" value="F:3-oxoacyl-[acyl-carrier-protein] synthase activity"/>
    <property type="evidence" value="ECO:0007669"/>
    <property type="project" value="InterPro"/>
</dbReference>
<gene>
    <name evidence="13" type="ORF">F6B93_18590</name>
</gene>
<feature type="domain" description="PKS/mFAS DH" evidence="12">
    <location>
        <begin position="3120"/>
        <end position="3396"/>
    </location>
</feature>
<dbReference type="Pfam" id="PF13602">
    <property type="entry name" value="ADH_zinc_N_2"/>
    <property type="match status" value="3"/>
</dbReference>
<dbReference type="InterPro" id="IPR042104">
    <property type="entry name" value="PKS_dehydratase_sf"/>
</dbReference>
<dbReference type="SMART" id="SM00823">
    <property type="entry name" value="PKS_PP"/>
    <property type="match status" value="4"/>
</dbReference>
<dbReference type="Pfam" id="PF00109">
    <property type="entry name" value="ketoacyl-synt"/>
    <property type="match status" value="3"/>
</dbReference>
<feature type="domain" description="Carrier" evidence="10">
    <location>
        <begin position="2117"/>
        <end position="2192"/>
    </location>
</feature>
<dbReference type="CDD" id="cd05195">
    <property type="entry name" value="enoyl_red"/>
    <property type="match status" value="3"/>
</dbReference>
<evidence type="ECO:0000256" key="3">
    <source>
        <dbReference type="ARBA" id="ARBA00022553"/>
    </source>
</evidence>
<feature type="domain" description="PKS/mFAS DH" evidence="12">
    <location>
        <begin position="5234"/>
        <end position="5513"/>
    </location>
</feature>
<dbReference type="SUPFAM" id="SSF53474">
    <property type="entry name" value="alpha/beta-Hydrolases"/>
    <property type="match status" value="1"/>
</dbReference>
<dbReference type="InterPro" id="IPR050091">
    <property type="entry name" value="PKS_NRPS_Biosynth_Enz"/>
</dbReference>
<dbReference type="Gene3D" id="3.10.129.110">
    <property type="entry name" value="Polyketide synthase dehydratase"/>
    <property type="match status" value="3"/>
</dbReference>
<feature type="region of interest" description="N-terminal hotdog fold" evidence="9">
    <location>
        <begin position="1014"/>
        <end position="1137"/>
    </location>
</feature>
<feature type="domain" description="Carrier" evidence="10">
    <location>
        <begin position="4231"/>
        <end position="4306"/>
    </location>
</feature>
<dbReference type="InterPro" id="IPR013154">
    <property type="entry name" value="ADH-like_N"/>
</dbReference>
<dbReference type="InterPro" id="IPR006162">
    <property type="entry name" value="Ppantetheine_attach_site"/>
</dbReference>
<dbReference type="GO" id="GO:0006633">
    <property type="term" value="P:fatty acid biosynthetic process"/>
    <property type="evidence" value="ECO:0007669"/>
    <property type="project" value="InterPro"/>
</dbReference>
<dbReference type="CDD" id="cd00833">
    <property type="entry name" value="PKS"/>
    <property type="match status" value="3"/>
</dbReference>
<keyword evidence="2" id="KW-0596">Phosphopantetheine</keyword>
<dbReference type="Pfam" id="PF08659">
    <property type="entry name" value="KR"/>
    <property type="match status" value="3"/>
</dbReference>
<dbReference type="Gene3D" id="3.40.47.10">
    <property type="match status" value="3"/>
</dbReference>
<dbReference type="KEGG" id="mspg:F6B93_18590"/>
<dbReference type="SUPFAM" id="SSF50129">
    <property type="entry name" value="GroES-like"/>
    <property type="match status" value="3"/>
</dbReference>
<dbReference type="SMART" id="SM00827">
    <property type="entry name" value="PKS_AT"/>
    <property type="match status" value="3"/>
</dbReference>
<evidence type="ECO:0000259" key="12">
    <source>
        <dbReference type="PROSITE" id="PS52019"/>
    </source>
</evidence>
<dbReference type="InterPro" id="IPR049552">
    <property type="entry name" value="PKS_DH_N"/>
</dbReference>
<sequence length="6747" mass="695186">MSAGFDEAGLRNWLLAYLADFLECELETLDSSTPIRELGLGSKDAVALVGELSQLLERNVSPVEFWQYPTVDALSRYLAGAPGAESDQLAPELARGPERTPTDGDIAVIGLGLRFPGGIDSLDSYWEFLQEGRSAVGEVPLERGGWFEAGLVQDAGRWGSFLGDVDSFDADFFGITPSEAAAMDPQQRILLEVVYEALENSGILPDSLVDSPTGVFVGASSGEYAGIASRDPDKVNIWRNTGLAPSIIANRVSYIFGLRGPSMTVATACSSSLVAVHLACQNLRSGESNLALAAGVNLLLSPATTRGFELLEALSRSGQCHSFDASADGYVRGEGAGVVVLKRLDDAICDGDRVLAVVRGSALNQDGRSNGLTAPNPSAQMAVLRAACASAGVKPQQVDFVEAHGTGTVLGDPIEARALGQVLGRGRAVDNPLLLGAVKSNLGHLEVAAGLAGFAKVVCALQHGVIPANFRYETPNPQIDFPGMRLKVVDESTEWPHDGTNRPRLAGVSSFGFGGTNAHVIVESAPAAGCGAQRIPSRADGFDGADGAPWSSGAMPWVVSAKSADGLVAQAGRLAGYVGACPDLGVADVGYSLVSTRAVFDHRAVVVGRSREELVSGLADVAAGRPNVAVVSGQARRVGKTVLVFPGQGGQWLGMGQQLYRESPVFAEAMDACERALAPFVQWSLVDVVCGVSGAPGLDRVDVVQPVLWAVMVSLARVWASVGVIPDAVIGHSQGEIAAACVAGALSLAEGAKVVALRSQALVRLAGSGAMAAIGVGRERVAELIGEFGDRLSVAVVNAPGSVVVSGDVDAVEQVVGRCDVAGVWCRRIDVDYASHCAQVEAIKSDVIGGLGDICARSAPVAFFSTLSGEVMDTAGLDADYWFENLRRTVDFASAVDSAHASGHTVFVEVSPHAVLLAAIEECLEARGAGGGAGGQDVVVPSLGRDDGGLDRMLRSIAFAYAGGVGVDWSAVFEGSGAQRVGLPTYAFQRQRFWLDSSREIGDLAGAGIGGAAHQMLSAVIEDPGSGSVVLTGRLSVATHPWLVGHQVGGVLIVPGTGLVEMVLRAADAVGCEGIEQVVVMVPLVIPGELGVDVRIQVSPPHPDGTREVALYSRIDREGADWVLHAQGSIGDVGSAPEVSQLQTWPPRGAERLDTSDLYPRLAEVGYEYGPEFVGVQAAWKRGEEIFAEVAIPEAAHTRADDVCIHPILLDVALHAALFDELDGLGEGKLRLPFAGRGVRVWSRGARAARVHVKPLGNGESAVQLSDHTGALLVSVESLAIRAVSVEQLLAGVRKVDPVVGGSLLQVSWRALESVAGDGVSGAGLSVWSWERFCAVADAGLGVEARSELSESLAVCWRVAEFRGSGGGAGVGGDVVGATHGLVRAGLGVIQRWLAGDHPGVLVIVTSGAVSVVDDPVSDIVGTELSDLGVADDLAAAALWGLVRSAQTEHPGRIVVVDTDDDAGLDVSQVLASGESQLVIRSGVRYAARLSAVDEELLAIPDQGSGLWRLEASGSGRLDEVALCEHPGAQAALTAGQVRIALRAAGVNFRDVLIALGSYPDALAQLGGEGAGVVVEVGPGVSGLAVGDAVMGLCEGTGPVVVSDHRLLTAVPQGWSMPQAAGAPAVFLTAYYGLLDLGGLCAGQSVLIHAGTGGVGMAAIQLARYVGAEVFATASRGKWDVLRGLGLDEDHIGDSRSLDFAHKFAEVTGGRGVDVVLDCLAGEFVDASLGLLSAGGRFVEMGKTDIRDPEVIAVQHPGVVYEVFDLGAVDGDRVQQMLSVLAELFDAGALSALATRAVDVRRARQVYRVMGQARHTGKLVLTLPGASWAWGTVLITGGTGMAGSVLARHVVAHCGVRHVVLVSRRGLAAPGAGDLVDELGAAGAGVQVLACDVADRDQLGAVLAQISVEHPLSGVIHAGGVLDDAVVTDLSVERLDAVLRSKVDAAWNLHELTREMNLGLFALFSSLSGTVGGPGQANYAAANCFVDALAGYRRSQGLAATSLIWGLWAQQSAMTSGMGEQDLRRMARSGIAPMSAPTAVGLFDAALAGGRAAVVAAQIDRAALRSMGATGMLGPLWAELAPAGPSPAPAITAGAGSGSGSALKARLAGLGFAEQCAEVAEVVAGHAAAVLGRGSAAEIDRGQPFKDSGFNSLTGIELRNRIKADTGINLSSTVVFDHPTPAALAAHLVEKMFGTPQVGASRPQPRQASFDAAEPIAIVGIGCRYPGGVSSAADLWDVVSHGRDVITEFPHDRGWDLGNLFDPDPDTPGKCYTRHGGFIEGVTDFDAQFFGISPGEAMVMDPQQRLLLETSWEALEDAGIDPTGLRGSPTGVFVGVYSNDYGATAEQAQWYVGTGQTSSVASGRISYSLGLQGPAMSVDTACSSSLVALNVAVRALRSGDCELALAGGATVLASPALFIGFSRQRGLAVDGRCKAFADAADGTGFGEGAAMVVLQRLSDARRAGRQVLAVLEGSAVNQDGASNGLTAPNGPAQAQVIDAALADAGIERADVDVVEAHGTGTTLGDPIEAQAVLATYGQAHNSDSPLWLGSLKSNIGHTGAAAGIGGVIKMVQALQHATLPATLHVDTPTSEVDWSAGAVELLTQSRPWPDTDGRPRRAAVSAFGMSGTNAHVIVAAPPAPLADPAGQAPQSPAVSWTSGTVPWVVSAKSADGLVAQAGRLAGYVGACPDLGVADVGYSLVSTRAVFDHRAVVVGRSREELVSGLADVAAGRPNVAVVSGQARRVGKTVLVFPGQGGQWLGMGQQLYRESPVFAEAMDACERALAPFVQWSLVDVVCGVSGAPGLDRVDVVQPVLWAVMVSLARVWASVGVIPDAVIGHSQGEIAAACVAGALSLAEGAKVVALRSQALVRLAGSGAMAAIGVGRERVAELIGEFGDRLSVAVVNAPGSVVVSGDVDAVEQVVGRCDVAGVWCRRIDVDYASHCAQVEAIKSDVIGGLGDICARSAPVAFFSTLSGEVMDTAGLDADYWFENLRRTVDFASAVDSAHASGHTVFVEVSPHAVLLAAIEECLEARGAGGGAGGQDVVVPSLGRDDGGLDRMLRSIAFAYAGGVGVDWSAVFEGSGAQRVGLPTYAFQRQRFWLDSSREIGDLAGAGIGGAAHQMLSAVIEDPGSGSVVLTGRLSVATHPWLVGHQVGGVLIVPGTGLVEMVLRAADAVGCEGIEQVVVMVPLVIPGELGVDVRIQVSPPHPDGTREVALYSRIDREGADWVLHAQGSIGDVGSAPEVSQLQTWPPRGAERLDTSDLYPRLAEVGYEYGPEFVGVQAAWKRGEEIFAEVAIPEAAHTRADDVCIHPILLDVALHAALFDELDGLGEGKLRLPFAGRGVRVWSRGARAARVHVKPLGNGESAVQLSDHTGALLVSVESLAIRAVSVEQLLAGVRKVDPVVGGSLLQVSWRALESVAGDGVSGAGLSVWSWERFCAVADAGLGVEARSELSESLAVCWRVAEFRGSGVEHAGGGGGGAGVGGDVVGATHGLVRAGLGVIQRWLAGDHPGVLVIVTSGAVSVVDDPVSDIVGTELSDLGVADDLAAAALWGLVRSAQTEHPGRIVVVDTDDDAGLDVSQVLASGESQLVIRSGVRYAARLSAVDEELLAIPDQGSGLWRLEASGSGRLDEVALCEHPGAQAALTAGQVRIALRAAGVNFRDVLIALGSYPDALAQLGGEGAGVVVEVGPGVSGLAVGDAVMGLCEGTGPVVVSDHRLLTAVPQGWSMPQAAGAPAVFLTAYYGLLDLGGLCAGQSVLIHAGTGGVGMAAIQLARYVGAEVFATASRGKWDVLRGLGLDEDHIGDSRSLDFAHKFAEVTGGRGVDVVLDCLAGEFVDASLGLLSAGGRFVEMGKTDIRDPEVIAVQHPGVVYEVFDLGAVDGDRVQQMLSVLAELFDAGALSALATRAVDVRRARQVYRVMGQARHTGKLVLTLPGASWAWGTVLITGGTGMAGSVLARHVVAHCGVRHVVLVSRRGLAAPGAGDLVDELGAAGAGVQVLACDVADRDQLGAVLAQISVEHPLSGVIHAGGVLDDAVVTDLSVERLDAVLRSKVDAAWNLHELTREMNLGLFALFSSLSGTVGGPGQANYAAANCFVDALAGYRRSQGLAATSLIWGLWAQQSAMTSGMGEQDLRRMARSGIAPMSAPTAVGLFDAALAGGRAAVVAAQIDRAALRSMGATGMLGPLWAELAPAGPSPAPAITAGAGSGSGSALKARLAGLGFAEQCAEVAEVVAGHAAAVLGRGSAAEIDRGQPFKDSGFNSLTGIELRNRIKADTGINLSSTVVFDHPTPAALAAHLVEKMFGTPQVGASRPQPRQASFDAAEPIAIVGIGCRYPGGVSSAADLWDVVSHGRDVITEFPHDRGWDLGNLFDPDPDTPGKCYTRHGGFIEGVTDFDAQFFGISPGEAMVMDPQQRLLLETSWEALEDAGIDPTGLRGSPTGVFVGVYSNDYGATAEQAQWYVGTGQTSSVASGRISYSLGLQGPAMSVDTACSSSLVALNVAVRALRSGDCELALAGGATVLASPALFIGFSRQRGLAVDGRCKAFADAADGTGFGEGAAMVVLQRLSDARRAGRQVLAVLEGSAVNQDGASNGLTAPNGPAQAQVIDAALADAGIERADVDVVEAHGTGTTLGDPIEAQAVLATYGQAHNSDSPLWLGSLKSNIGHTGAAAGIGGVIKMVQALQHATLPATLHVDTPTSEVDWSAGAVELLTQSRPWPDTDGRPRRAAVSAFGISGTNAHVIVAAPPAPLADPAGQAPQSPAVSWTSGTVPWVVSAKSADGLVAQAGRLAGYVGACPDLGVADVGYSLVSTRAVFDHRAVVVGRSREELVSGLADVAAGRPNVAVVSGQARRVGKTVLVFPGQGGQWLGMGQQLYRESPVFAEAMDACERALAPFVQWSLVDVVCGVSGAPGLDRVDVVQPVLWAVMVSLARVWASVGVIPDAVIGHSQGEIAAACVAGALSLAEGAKVVALRSQALVRLAGSGAMAAIGVGRERVAELIGEFGDRLSVAVVNAPGSVVVSGDVDAVEQVVDRCDVAGVWCRRIDVDYASHCAQVEAIKSDVIGGLGDICARSAPVAFFSTLSGEVMDTAGLDADYWFENLRRTVDFASAVDSAHASGHTVFVEVSPHAVLLAAIEECLEARGAGGGAGGQDVVVPSLGRDDGGLDRMLRSIAFAYAGGVGVDWSAVFEGSGAQRVGLPTYAFQRQRFWLDSSREIGDLAGAGIRPVAHDMLSAVIEDPGSGSVVLTGRLSVATHPWLVGHQVGGVLIVPGTGLVEMVLRAADAVGCEGIEQVVVMVPLVIPGELGVDVRIQVSPPHPDGTREVALYSRIDREGADWVLHAQGTIGNVSATSATSELQTWPPVGAVAVDVGGVYGRLAKLGYEYGPEFAGLGAMWQLDDQIYAEVTIPDAASGSDMAFGVHPILLDAALHALAATRVADAARAEAGSVSLPFSWHQVRLWSTGAQHARAHIRILTDDTVSVQLTDADGALLVSVESLAIRAVSVEQLLAGVRKVDPVVGGSLLQVSWRALESVAGDGVSGAGLSVWSWERFCAVADAGLGVEARSELSESLAVCWRVAEFRGSGVEHAGGGGGGAGVGGDVVGATHGLVRAGLGVIQRWLAGDHPGVLVIVTSGAVSVVDDPVSDIVGTELSDLGVADDLAAAALWGLVRSAQTEHPGRIVVVDTDDDAGLDVSQVLASGESQLVIRSGVRYAARLSAVDEELLAIPDQGSGLWRLEASGSGRLDEVALCEHPGAQAALTAGQVRIALRAAGVNFRDVVLSLGLLPPEQTVASGRVLGCEGAGVVVEVGPGVSGLAVGDAVMGLCEGTGPVVVSDHRLLTAVPQGWSMPQAAGAPAVFLTAYYGLLDLGGLCAGQSVLIHAGTGGVGMAAIQLARYVGAEVFATASRGKWDVLRGLGLDEDHIGDSRSLDFAHKFAEVTGGRGVDVVLDCLAGEFVDASLGLLSAGGRFVEMGKTDIRDPEVIAVQHPGVVYEVFDLGAVDGDRVQQMLSVLAELFDAGALSALATRAVDVRRARQVYRVMGQARHTGKLVLTLPGASWAWGTVLITGGTGMAGSVLARHVVAHCGVRHVVLVSRRGLAAPGAGDLVDELGAAGAGVQVLACDVADRDQLGAVLAQISVEHPLSGVIHAGGVLDDAVVTDLSVERLDAVLRSKVDAAWNLHELTREMNLGLFALFSSLSGTVGGPGQANYAAANCFVDALAGYRRSQGLAATSLIWGLWAQQSAMTSGMGEQDLRRMARSGIAPMSAPTAVGLFDAALAGGRAAVVAAQIDRAALRSMGATGMLGPLWAELAPAGPSPAPAITAGAGSGSGSALKARLAGLGFAEQCAEVAEVVAGHAAAVLGRGSAAEIDRGQPFKDSGFNSLTGIELRNRIKADTGINLSSTVVLDHPTPQELAVHMLSQMNIEPGTIDAAAVDSEEEVDELTKLFLRAKDSGNLQGGWNIVAAVTELRKRVTAVERPEWRGPDYLRISDKSDIALVFLPSLTPLSGIHEYRGIVDAVGDRHSVYISQLPGYGPEDGIPADIEVASEMLADAMASRLRNLGDIKRIVPIGFSSGGIMAYLSAIRLKKMGLPVCGLALLDPYTPSQLGIRITRNEAGSTLEQMLEERKTIREGVLEHLVEVAETLGILNESQLTASFNYLSMLSRWEPEESVDLPMMTLVARDRVNPAFNEIYDDSVDLWGSVADPHRHFVIEMDCGHFDVVDSLARETAGELESWLANIP</sequence>
<dbReference type="FunFam" id="3.40.366.10:FF:000002">
    <property type="entry name" value="Probable polyketide synthase 2"/>
    <property type="match status" value="3"/>
</dbReference>
<keyword evidence="6" id="KW-0443">Lipid metabolism</keyword>
<feature type="active site" description="Proton acceptor; for dehydratase activity" evidence="9">
    <location>
        <position position="3152"/>
    </location>
</feature>
<evidence type="ECO:0000256" key="8">
    <source>
        <dbReference type="ARBA" id="ARBA00023315"/>
    </source>
</evidence>
<feature type="active site" description="Proton acceptor; for dehydratase activity" evidence="9">
    <location>
        <position position="1046"/>
    </location>
</feature>
<dbReference type="FunFam" id="3.40.50.720:FF:000209">
    <property type="entry name" value="Polyketide synthase Pks12"/>
    <property type="match status" value="3"/>
</dbReference>
<dbReference type="InterPro" id="IPR016039">
    <property type="entry name" value="Thiolase-like"/>
</dbReference>
<dbReference type="InterPro" id="IPR032821">
    <property type="entry name" value="PKS_assoc"/>
</dbReference>
<evidence type="ECO:0000256" key="2">
    <source>
        <dbReference type="ARBA" id="ARBA00022450"/>
    </source>
</evidence>
<dbReference type="SMART" id="SM00825">
    <property type="entry name" value="PKS_KS"/>
    <property type="match status" value="3"/>
</dbReference>
<dbReference type="Pfam" id="PF22953">
    <property type="entry name" value="SpnB_Rossmann"/>
    <property type="match status" value="3"/>
</dbReference>
<dbReference type="Pfam" id="PF00550">
    <property type="entry name" value="PP-binding"/>
    <property type="match status" value="4"/>
</dbReference>
<keyword evidence="8" id="KW-0012">Acyltransferase</keyword>
<dbReference type="InterPro" id="IPR014031">
    <property type="entry name" value="Ketoacyl_synth_C"/>
</dbReference>
<dbReference type="Pfam" id="PF16197">
    <property type="entry name" value="KAsynt_C_assoc"/>
    <property type="match status" value="1"/>
</dbReference>
<keyword evidence="14" id="KW-1185">Reference proteome</keyword>
<dbReference type="InterPro" id="IPR020806">
    <property type="entry name" value="PKS_PP-bd"/>
</dbReference>
<feature type="domain" description="Ketosynthase family 3 (KS3)" evidence="11">
    <location>
        <begin position="103"/>
        <end position="524"/>
    </location>
</feature>
<feature type="domain" description="Carrier" evidence="10">
    <location>
        <begin position="8"/>
        <end position="82"/>
    </location>
</feature>
<keyword evidence="4" id="KW-0808">Transferase</keyword>
<dbReference type="Pfam" id="PF00698">
    <property type="entry name" value="Acyl_transf_1"/>
    <property type="match status" value="3"/>
</dbReference>
<feature type="active site" description="Proton acceptor; for dehydratase activity" evidence="9">
    <location>
        <position position="5266"/>
    </location>
</feature>
<dbReference type="InterPro" id="IPR014030">
    <property type="entry name" value="Ketoacyl_synth_N"/>
</dbReference>
<dbReference type="Gene3D" id="3.40.366.10">
    <property type="entry name" value="Malonyl-Coenzyme A Acyl Carrier Protein, domain 2"/>
    <property type="match status" value="3"/>
</dbReference>
<dbReference type="InterPro" id="IPR020807">
    <property type="entry name" value="PKS_DH"/>
</dbReference>
<dbReference type="Pfam" id="PF08240">
    <property type="entry name" value="ADH_N"/>
    <property type="match status" value="3"/>
</dbReference>
<dbReference type="InterPro" id="IPR016035">
    <property type="entry name" value="Acyl_Trfase/lysoPLipase"/>
</dbReference>
<feature type="active site" description="Proton donor; for dehydratase activity" evidence="9">
    <location>
        <position position="3317"/>
    </location>
</feature>
<dbReference type="PROSITE" id="PS00606">
    <property type="entry name" value="KS3_1"/>
    <property type="match status" value="3"/>
</dbReference>
<evidence type="ECO:0000256" key="7">
    <source>
        <dbReference type="ARBA" id="ARBA00023268"/>
    </source>
</evidence>
<dbReference type="SMART" id="SM01294">
    <property type="entry name" value="PKS_PP_betabranch"/>
    <property type="match status" value="1"/>
</dbReference>
<dbReference type="InterPro" id="IPR020843">
    <property type="entry name" value="ER"/>
</dbReference>
<accession>A0A975PYI1</accession>
<dbReference type="Gene3D" id="3.30.70.3290">
    <property type="match status" value="3"/>
</dbReference>
<evidence type="ECO:0000313" key="14">
    <source>
        <dbReference type="Proteomes" id="UP000682202"/>
    </source>
</evidence>
<dbReference type="SMART" id="SM00822">
    <property type="entry name" value="PKS_KR"/>
    <property type="match status" value="3"/>
</dbReference>
<feature type="region of interest" description="N-terminal hotdog fold" evidence="9">
    <location>
        <begin position="3120"/>
        <end position="3243"/>
    </location>
</feature>
<dbReference type="SMART" id="SM00829">
    <property type="entry name" value="PKS_ER"/>
    <property type="match status" value="3"/>
</dbReference>
<dbReference type="GO" id="GO:0031177">
    <property type="term" value="F:phosphopantetheine binding"/>
    <property type="evidence" value="ECO:0007669"/>
    <property type="project" value="InterPro"/>
</dbReference>
<dbReference type="InterPro" id="IPR011032">
    <property type="entry name" value="GroES-like_sf"/>
</dbReference>
<dbReference type="FunFam" id="3.90.180.10:FF:000032">
    <property type="entry name" value="Probable polyketide synthase pks1"/>
    <property type="match status" value="2"/>
</dbReference>
<evidence type="ECO:0000313" key="13">
    <source>
        <dbReference type="EMBL" id="QUR68818.1"/>
    </source>
</evidence>
<dbReference type="InterPro" id="IPR049551">
    <property type="entry name" value="PKS_DH_C"/>
</dbReference>
<dbReference type="PROSITE" id="PS00012">
    <property type="entry name" value="PHOSPHOPANTETHEINE"/>
    <property type="match status" value="3"/>
</dbReference>
<dbReference type="SUPFAM" id="SSF51735">
    <property type="entry name" value="NAD(P)-binding Rossmann-fold domains"/>
    <property type="match status" value="9"/>
</dbReference>
<feature type="domain" description="Carrier" evidence="10">
    <location>
        <begin position="6353"/>
        <end position="6428"/>
    </location>
</feature>
<dbReference type="Gene3D" id="1.10.1200.10">
    <property type="entry name" value="ACP-like"/>
    <property type="match status" value="4"/>
</dbReference>
<dbReference type="SUPFAM" id="SSF53901">
    <property type="entry name" value="Thiolase-like"/>
    <property type="match status" value="3"/>
</dbReference>
<dbReference type="PROSITE" id="PS50075">
    <property type="entry name" value="CARRIER"/>
    <property type="match status" value="4"/>
</dbReference>
<evidence type="ECO:0000256" key="4">
    <source>
        <dbReference type="ARBA" id="ARBA00022679"/>
    </source>
</evidence>
<dbReference type="Gene3D" id="3.40.50.11460">
    <property type="match status" value="3"/>
</dbReference>
<dbReference type="InterPro" id="IPR016036">
    <property type="entry name" value="Malonyl_transacylase_ACP-bd"/>
</dbReference>